<dbReference type="InterPro" id="IPR050595">
    <property type="entry name" value="Bact_response_regulator"/>
</dbReference>
<dbReference type="InterPro" id="IPR001789">
    <property type="entry name" value="Sig_transdc_resp-reg_receiver"/>
</dbReference>
<name>A0A238XW08_9RHOB</name>
<dbReference type="EMBL" id="SIRL01000012">
    <property type="protein sequence ID" value="TBN47820.1"/>
    <property type="molecule type" value="Genomic_DNA"/>
</dbReference>
<gene>
    <name evidence="5" type="ORF">EYF88_14325</name>
    <name evidence="4" type="ORF">SAMN06265378_11293</name>
</gene>
<dbReference type="AlphaFoldDB" id="A0A238XW08"/>
<evidence type="ECO:0000313" key="7">
    <source>
        <dbReference type="Proteomes" id="UP000292859"/>
    </source>
</evidence>
<dbReference type="SUPFAM" id="SSF52172">
    <property type="entry name" value="CheY-like"/>
    <property type="match status" value="1"/>
</dbReference>
<evidence type="ECO:0000313" key="4">
    <source>
        <dbReference type="EMBL" id="SNR62711.1"/>
    </source>
</evidence>
<keyword evidence="7" id="KW-1185">Reference proteome</keyword>
<dbReference type="GO" id="GO:0000160">
    <property type="term" value="P:phosphorelay signal transduction system"/>
    <property type="evidence" value="ECO:0007669"/>
    <property type="project" value="InterPro"/>
</dbReference>
<organism evidence="4 6">
    <name type="scientific">Paracoccus sediminis</name>
    <dbReference type="NCBI Taxonomy" id="1214787"/>
    <lineage>
        <taxon>Bacteria</taxon>
        <taxon>Pseudomonadati</taxon>
        <taxon>Pseudomonadota</taxon>
        <taxon>Alphaproteobacteria</taxon>
        <taxon>Rhodobacterales</taxon>
        <taxon>Paracoccaceae</taxon>
        <taxon>Paracoccus</taxon>
    </lineage>
</organism>
<evidence type="ECO:0000256" key="2">
    <source>
        <dbReference type="PROSITE-ProRule" id="PRU00169"/>
    </source>
</evidence>
<reference evidence="5 7" key="3">
    <citation type="submission" date="2019-02" db="EMBL/GenBank/DDBJ databases">
        <authorList>
            <person name="Zhang G."/>
        </authorList>
    </citation>
    <scope>NUCLEOTIDE SEQUENCE [LARGE SCALE GENOMIC DNA]</scope>
    <source>
        <strain evidence="5 7">CMB17</strain>
    </source>
</reference>
<feature type="modified residue" description="4-aspartylphosphate" evidence="2">
    <location>
        <position position="59"/>
    </location>
</feature>
<protein>
    <submittedName>
        <fullName evidence="4 5">Response regulator</fullName>
    </submittedName>
</protein>
<evidence type="ECO:0000313" key="5">
    <source>
        <dbReference type="EMBL" id="TBN47820.1"/>
    </source>
</evidence>
<keyword evidence="1 2" id="KW-0597">Phosphoprotein</keyword>
<evidence type="ECO:0000259" key="3">
    <source>
        <dbReference type="PROSITE" id="PS50110"/>
    </source>
</evidence>
<evidence type="ECO:0000256" key="1">
    <source>
        <dbReference type="ARBA" id="ARBA00022553"/>
    </source>
</evidence>
<dbReference type="Pfam" id="PF00072">
    <property type="entry name" value="Response_reg"/>
    <property type="match status" value="1"/>
</dbReference>
<dbReference type="PANTHER" id="PTHR44591:SF24">
    <property type="entry name" value="PROTEIN-GLUTAMATE METHYLESTERASE_PROTEIN-GLUTAMINE GLUTAMINASE 1"/>
    <property type="match status" value="1"/>
</dbReference>
<reference evidence="6" key="2">
    <citation type="submission" date="2017-06" db="EMBL/GenBank/DDBJ databases">
        <authorList>
            <person name="Varghese N."/>
            <person name="Submissions S."/>
        </authorList>
    </citation>
    <scope>NUCLEOTIDE SEQUENCE [LARGE SCALE GENOMIC DNA]</scope>
    <source>
        <strain evidence="6">DSM 26170</strain>
    </source>
</reference>
<dbReference type="InterPro" id="IPR011006">
    <property type="entry name" value="CheY-like_superfamily"/>
</dbReference>
<dbReference type="RefSeq" id="WP_089388949.1">
    <property type="nucleotide sequence ID" value="NZ_FZNM01000012.1"/>
</dbReference>
<dbReference type="SMART" id="SM00448">
    <property type="entry name" value="REC"/>
    <property type="match status" value="1"/>
</dbReference>
<dbReference type="EMBL" id="FZNM01000012">
    <property type="protein sequence ID" value="SNR62711.1"/>
    <property type="molecule type" value="Genomic_DNA"/>
</dbReference>
<reference evidence="4" key="1">
    <citation type="submission" date="2017-06" db="EMBL/GenBank/DDBJ databases">
        <authorList>
            <person name="Kim H.J."/>
            <person name="Triplett B.A."/>
        </authorList>
    </citation>
    <scope>NUCLEOTIDE SEQUENCE [LARGE SCALE GENOMIC DNA]</scope>
    <source>
        <strain evidence="4">DSM 26170</strain>
    </source>
</reference>
<evidence type="ECO:0000313" key="6">
    <source>
        <dbReference type="Proteomes" id="UP000198409"/>
    </source>
</evidence>
<feature type="domain" description="Response regulatory" evidence="3">
    <location>
        <begin position="9"/>
        <end position="117"/>
    </location>
</feature>
<dbReference type="PROSITE" id="PS50110">
    <property type="entry name" value="RESPONSE_REGULATORY"/>
    <property type="match status" value="1"/>
</dbReference>
<sequence length="120" mass="13252">MISNLAGLRILVVEDEMLVCMDIEDMLEGFGCVIIGPAARVAQALTLLEKEDVDIALLDVNLGREKSYPIVDRLMARGIPFLLSTGYAEIDPPYDQCPKVQKPYSDQQLAKSLEVVLRTA</sequence>
<dbReference type="Proteomes" id="UP000198409">
    <property type="component" value="Unassembled WGS sequence"/>
</dbReference>
<proteinExistence type="predicted"/>
<dbReference type="Gene3D" id="3.40.50.2300">
    <property type="match status" value="1"/>
</dbReference>
<dbReference type="PANTHER" id="PTHR44591">
    <property type="entry name" value="STRESS RESPONSE REGULATOR PROTEIN 1"/>
    <property type="match status" value="1"/>
</dbReference>
<dbReference type="OrthoDB" id="582170at2"/>
<dbReference type="Proteomes" id="UP000292859">
    <property type="component" value="Unassembled WGS sequence"/>
</dbReference>
<accession>A0A238XW08</accession>